<dbReference type="PANTHER" id="PTHR36890:SF1">
    <property type="entry name" value="PROTEIN CYCLOPS"/>
    <property type="match status" value="1"/>
</dbReference>
<name>A0A8J5IGQ5_ZINOF</name>
<organism evidence="2 3">
    <name type="scientific">Zingiber officinale</name>
    <name type="common">Ginger</name>
    <name type="synonym">Amomum zingiber</name>
    <dbReference type="NCBI Taxonomy" id="94328"/>
    <lineage>
        <taxon>Eukaryota</taxon>
        <taxon>Viridiplantae</taxon>
        <taxon>Streptophyta</taxon>
        <taxon>Embryophyta</taxon>
        <taxon>Tracheophyta</taxon>
        <taxon>Spermatophyta</taxon>
        <taxon>Magnoliopsida</taxon>
        <taxon>Liliopsida</taxon>
        <taxon>Zingiberales</taxon>
        <taxon>Zingiberaceae</taxon>
        <taxon>Zingiber</taxon>
    </lineage>
</organism>
<dbReference type="GO" id="GO:0036377">
    <property type="term" value="P:arbuscular mycorrhizal association"/>
    <property type="evidence" value="ECO:0007669"/>
    <property type="project" value="InterPro"/>
</dbReference>
<evidence type="ECO:0000313" key="2">
    <source>
        <dbReference type="EMBL" id="KAG6533734.1"/>
    </source>
</evidence>
<accession>A0A8J5IGQ5</accession>
<feature type="coiled-coil region" evidence="1">
    <location>
        <begin position="448"/>
        <end position="506"/>
    </location>
</feature>
<comment type="caution">
    <text evidence="2">The sequence shown here is derived from an EMBL/GenBank/DDBJ whole genome shotgun (WGS) entry which is preliminary data.</text>
</comment>
<keyword evidence="1" id="KW-0175">Coiled coil</keyword>
<proteinExistence type="predicted"/>
<evidence type="ECO:0000313" key="3">
    <source>
        <dbReference type="Proteomes" id="UP000734854"/>
    </source>
</evidence>
<dbReference type="AlphaFoldDB" id="A0A8J5IGQ5"/>
<protein>
    <submittedName>
        <fullName evidence="2">Uncharacterized protein</fullName>
    </submittedName>
</protein>
<dbReference type="EMBL" id="JACMSC010000002">
    <property type="protein sequence ID" value="KAG6533734.1"/>
    <property type="molecule type" value="Genomic_DNA"/>
</dbReference>
<dbReference type="GO" id="GO:0043565">
    <property type="term" value="F:sequence-specific DNA binding"/>
    <property type="evidence" value="ECO:0007669"/>
    <property type="project" value="InterPro"/>
</dbReference>
<dbReference type="GO" id="GO:0005634">
    <property type="term" value="C:nucleus"/>
    <property type="evidence" value="ECO:0007669"/>
    <property type="project" value="InterPro"/>
</dbReference>
<sequence>MEMEGRGFSDLLRSSTEEMILSSFIENSFGSCAPNMEMLGCRTTLQTCRGDSEELFHTWLMNGEIPGFSPANGANRTRQLSRKISSEIITLGNQQNGTAQKTTTEDKCLSMINDQSPDVQDTIKNAAEKSIQASDFLLAKAWFHSSQPMTRSRSSELRKRYAAMQNSQMQAITESQDNTTTIGVEQGPTKLSNEFCDDSVVEIGTQVQTFMSPSNSTTYPFDTPPVATADPVSSVVSLLKGSLEKKRLARQFNVSENLKDTSFVVSNIQPEVNLICNQNIQNEIYWSANKFHLVSSIQEQNSMNSKFEILLEPNTEEFVTSANQFRTATSEEPSQSGSSMAAAAFTIGFDACDDLANSAQTNSICESSRRSMGNQNLNCKIIEYGEHKLQNNVKDETKKGNLVRLRSVNSSVISVDKGDPTKKRRIERSRKMAEAKEKSLAPALPSDMQAVLKRCETLEKEVRSLKFNLSFMNRKDSEQTKHIEELQKENEELKDEKRRLVEEIERIYPETGSW</sequence>
<evidence type="ECO:0000256" key="1">
    <source>
        <dbReference type="SAM" id="Coils"/>
    </source>
</evidence>
<dbReference type="OrthoDB" id="1737017at2759"/>
<dbReference type="InterPro" id="IPR040036">
    <property type="entry name" value="CYCLOPS"/>
</dbReference>
<dbReference type="PANTHER" id="PTHR36890">
    <property type="entry name" value="PROTEIN CYCLOPS"/>
    <property type="match status" value="1"/>
</dbReference>
<reference evidence="2 3" key="1">
    <citation type="submission" date="2020-08" db="EMBL/GenBank/DDBJ databases">
        <title>Plant Genome Project.</title>
        <authorList>
            <person name="Zhang R.-G."/>
        </authorList>
    </citation>
    <scope>NUCLEOTIDE SEQUENCE [LARGE SCALE GENOMIC DNA]</scope>
    <source>
        <tissue evidence="2">Rhizome</tissue>
    </source>
</reference>
<gene>
    <name evidence="2" type="ORF">ZIOFF_007609</name>
</gene>
<dbReference type="Proteomes" id="UP000734854">
    <property type="component" value="Unassembled WGS sequence"/>
</dbReference>
<keyword evidence="3" id="KW-1185">Reference proteome</keyword>